<organism evidence="2 3">
    <name type="scientific">Pseudomonas protegens</name>
    <dbReference type="NCBI Taxonomy" id="380021"/>
    <lineage>
        <taxon>Bacteria</taxon>
        <taxon>Pseudomonadati</taxon>
        <taxon>Pseudomonadota</taxon>
        <taxon>Gammaproteobacteria</taxon>
        <taxon>Pseudomonadales</taxon>
        <taxon>Pseudomonadaceae</taxon>
        <taxon>Pseudomonas</taxon>
    </lineage>
</organism>
<sequence length="102" mass="10838">MGASLLLWVLIGAIAALCAVAPYAAVLIETVGLNKVLPFLDSLINNVQADVSVLDMFTVQFLSSSMLLCAVVLLALNIFLVALSHLIRLVVIGAIELFKKLS</sequence>
<comment type="caution">
    <text evidence="2">The sequence shown here is derived from an EMBL/GenBank/DDBJ whole genome shotgun (WGS) entry which is preliminary data.</text>
</comment>
<gene>
    <name evidence="2" type="ORF">C5U62_31560</name>
</gene>
<name>A0A2T6GBH7_9PSED</name>
<dbReference type="EMBL" id="PYJM01000012">
    <property type="protein sequence ID" value="PUA41505.1"/>
    <property type="molecule type" value="Genomic_DNA"/>
</dbReference>
<keyword evidence="1" id="KW-0812">Transmembrane</keyword>
<protein>
    <submittedName>
        <fullName evidence="2">Uncharacterized protein</fullName>
    </submittedName>
</protein>
<dbReference type="Proteomes" id="UP000244178">
    <property type="component" value="Unassembled WGS sequence"/>
</dbReference>
<reference evidence="2 3" key="1">
    <citation type="submission" date="2018-03" db="EMBL/GenBank/DDBJ databases">
        <title>Draft genome sequence of the plant growth promoting rhizobacterium Pseudomonas protegens strain BNJ-SS-45 isolated from wheat (Triticum aestivum) rhizosphere.</title>
        <authorList>
            <person name="Bajpai A."/>
            <person name="Shende K."/>
            <person name="Meena N."/>
            <person name="Upadhyayula S.R."/>
            <person name="Suravajhala P."/>
            <person name="Medicherla K.M."/>
            <person name="Johri B.N."/>
        </authorList>
    </citation>
    <scope>NUCLEOTIDE SEQUENCE [LARGE SCALE GENOMIC DNA]</scope>
    <source>
        <strain evidence="2 3">BNJ-SS-45</strain>
    </source>
</reference>
<evidence type="ECO:0000313" key="3">
    <source>
        <dbReference type="Proteomes" id="UP000244178"/>
    </source>
</evidence>
<proteinExistence type="predicted"/>
<accession>A0A2T6GBH7</accession>
<evidence type="ECO:0000313" key="2">
    <source>
        <dbReference type="EMBL" id="PUA41505.1"/>
    </source>
</evidence>
<keyword evidence="1" id="KW-0472">Membrane</keyword>
<feature type="transmembrane region" description="Helical" evidence="1">
    <location>
        <begin position="65"/>
        <end position="98"/>
    </location>
</feature>
<keyword evidence="1" id="KW-1133">Transmembrane helix</keyword>
<evidence type="ECO:0000256" key="1">
    <source>
        <dbReference type="SAM" id="Phobius"/>
    </source>
</evidence>
<dbReference type="AlphaFoldDB" id="A0A2T6GBH7"/>